<dbReference type="RefSeq" id="WP_314795989.1">
    <property type="nucleotide sequence ID" value="NZ_CP130319.1"/>
</dbReference>
<dbReference type="KEGG" id="proo:MJB10_15370"/>
<evidence type="ECO:0000313" key="2">
    <source>
        <dbReference type="Proteomes" id="UP001304650"/>
    </source>
</evidence>
<sequence>MNMSSVSIVENISLVNVKSIRRENVINVESVILAKNIAAVNEALKDRGVQQGQWGRWDPKEGMGLKVMKVMKDLRGQRDLRDRMDIKVIKEIEGTEVLRDIMGHIGHGVNVAVEKLWNNSFIT</sequence>
<dbReference type="EMBL" id="CP130319">
    <property type="protein sequence ID" value="WNR42504.1"/>
    <property type="molecule type" value="Genomic_DNA"/>
</dbReference>
<proteinExistence type="predicted"/>
<reference evidence="1" key="1">
    <citation type="submission" date="2022-02" db="EMBL/GenBank/DDBJ databases">
        <title>Paenibacillus sp. MBLB1832 Whole Genome Shotgun Sequencing.</title>
        <authorList>
            <person name="Hwang C.Y."/>
            <person name="Cho E.-S."/>
            <person name="Seo M.-J."/>
        </authorList>
    </citation>
    <scope>NUCLEOTIDE SEQUENCE</scope>
    <source>
        <strain evidence="1">MBLB1832</strain>
    </source>
</reference>
<name>A0AA96LME9_9BACL</name>
<dbReference type="Proteomes" id="UP001304650">
    <property type="component" value="Chromosome"/>
</dbReference>
<protein>
    <submittedName>
        <fullName evidence="1">Uncharacterized protein</fullName>
    </submittedName>
</protein>
<accession>A0AA96LME9</accession>
<organism evidence="1 2">
    <name type="scientific">Paenibacillus roseopurpureus</name>
    <dbReference type="NCBI Taxonomy" id="2918901"/>
    <lineage>
        <taxon>Bacteria</taxon>
        <taxon>Bacillati</taxon>
        <taxon>Bacillota</taxon>
        <taxon>Bacilli</taxon>
        <taxon>Bacillales</taxon>
        <taxon>Paenibacillaceae</taxon>
        <taxon>Paenibacillus</taxon>
    </lineage>
</organism>
<gene>
    <name evidence="1" type="ORF">MJB10_15370</name>
</gene>
<evidence type="ECO:0000313" key="1">
    <source>
        <dbReference type="EMBL" id="WNR42504.1"/>
    </source>
</evidence>
<dbReference type="AlphaFoldDB" id="A0AA96LME9"/>
<keyword evidence="2" id="KW-1185">Reference proteome</keyword>